<reference evidence="3" key="1">
    <citation type="journal article" date="2019" name="Int. J. Syst. Evol. Microbiol.">
        <title>The Global Catalogue of Microorganisms (GCM) 10K type strain sequencing project: providing services to taxonomists for standard genome sequencing and annotation.</title>
        <authorList>
            <consortium name="The Broad Institute Genomics Platform"/>
            <consortium name="The Broad Institute Genome Sequencing Center for Infectious Disease"/>
            <person name="Wu L."/>
            <person name="Ma J."/>
        </authorList>
    </citation>
    <scope>NUCLEOTIDE SEQUENCE [LARGE SCALE GENOMIC DNA]</scope>
    <source>
        <strain evidence="3">CGMCC 1.12192</strain>
    </source>
</reference>
<dbReference type="Pfam" id="PF25355">
    <property type="entry name" value="DUF7882"/>
    <property type="match status" value="1"/>
</dbReference>
<evidence type="ECO:0000313" key="3">
    <source>
        <dbReference type="Proteomes" id="UP001595960"/>
    </source>
</evidence>
<comment type="caution">
    <text evidence="2">The sequence shown here is derived from an EMBL/GenBank/DDBJ whole genome shotgun (WGS) entry which is preliminary data.</text>
</comment>
<organism evidence="2 3">
    <name type="scientific">Agromyces aurantiacus</name>
    <dbReference type="NCBI Taxonomy" id="165814"/>
    <lineage>
        <taxon>Bacteria</taxon>
        <taxon>Bacillati</taxon>
        <taxon>Actinomycetota</taxon>
        <taxon>Actinomycetes</taxon>
        <taxon>Micrococcales</taxon>
        <taxon>Microbacteriaceae</taxon>
        <taxon>Agromyces</taxon>
    </lineage>
</organism>
<evidence type="ECO:0000259" key="1">
    <source>
        <dbReference type="Pfam" id="PF25355"/>
    </source>
</evidence>
<proteinExistence type="predicted"/>
<accession>A0ABV9R4B4</accession>
<name>A0ABV9R4B4_9MICO</name>
<feature type="domain" description="DUF7882" evidence="1">
    <location>
        <begin position="1"/>
        <end position="93"/>
    </location>
</feature>
<dbReference type="EMBL" id="JBHSJC010000001">
    <property type="protein sequence ID" value="MFC4828414.1"/>
    <property type="molecule type" value="Genomic_DNA"/>
</dbReference>
<gene>
    <name evidence="2" type="ORF">ACFPER_06415</name>
</gene>
<evidence type="ECO:0000313" key="2">
    <source>
        <dbReference type="EMBL" id="MFC4828414.1"/>
    </source>
</evidence>
<protein>
    <recommendedName>
        <fullName evidence="1">DUF7882 domain-containing protein</fullName>
    </recommendedName>
</protein>
<keyword evidence="3" id="KW-1185">Reference proteome</keyword>
<dbReference type="RefSeq" id="WP_204391498.1">
    <property type="nucleotide sequence ID" value="NZ_JAFBBW010000001.1"/>
</dbReference>
<sequence length="106" mass="11721">MGTLHYGGTEQIDLPDQLLAHVKVVMISKLRRNESFTLSWNRPNDAGAGRTTIWLEASVPLRFVFETADAEPLDPQLLQQLAREANTARGLVIDLEPSEVPALEAV</sequence>
<dbReference type="Proteomes" id="UP001595960">
    <property type="component" value="Unassembled WGS sequence"/>
</dbReference>
<dbReference type="InterPro" id="IPR057204">
    <property type="entry name" value="DUF7882"/>
</dbReference>